<evidence type="ECO:0000313" key="2">
    <source>
        <dbReference type="EMBL" id="MST96840.1"/>
    </source>
</evidence>
<dbReference type="Pfam" id="PF01370">
    <property type="entry name" value="Epimerase"/>
    <property type="match status" value="1"/>
</dbReference>
<feature type="domain" description="NAD-dependent epimerase/dehydratase" evidence="1">
    <location>
        <begin position="89"/>
        <end position="217"/>
    </location>
</feature>
<dbReference type="EMBL" id="VUNS01000006">
    <property type="protein sequence ID" value="MST96840.1"/>
    <property type="molecule type" value="Genomic_DNA"/>
</dbReference>
<protein>
    <submittedName>
        <fullName evidence="2">NAD(P)-dependent oxidoreductase</fullName>
    </submittedName>
</protein>
<sequence>MATMKKNIYTIIGTDTYFGAHMLKHLQAMKQIVIGCTQGEPFRYEAESICVSDLGKYEDMPAVDGEWIVICLDPGMGFEAYAAKLKGILDHLRAREFIGDICFFSSAAICMPDADQPISETSAIYPRNEHDLALVTGENLLSVFGCSNKGYAVPHIMRIGVPYGNEADMKAVDGFVNKMISEAENNVSLKIPMGGEAKRSLIHISDICRAVTQLMNSENCPMLVNIPGEIKTISEVGHAISRKYHVDFIERGLNLYDELDFFAGDQYLSDELFNESLKYERQYLFDSWLSEKPMLYAVN</sequence>
<gene>
    <name evidence="2" type="ORF">FYJ85_07240</name>
</gene>
<dbReference type="InterPro" id="IPR036291">
    <property type="entry name" value="NAD(P)-bd_dom_sf"/>
</dbReference>
<dbReference type="SUPFAM" id="SSF51735">
    <property type="entry name" value="NAD(P)-binding Rossmann-fold domains"/>
    <property type="match status" value="1"/>
</dbReference>
<dbReference type="AlphaFoldDB" id="A0A844FZQ2"/>
<dbReference type="Proteomes" id="UP000435649">
    <property type="component" value="Unassembled WGS sequence"/>
</dbReference>
<evidence type="ECO:0000259" key="1">
    <source>
        <dbReference type="Pfam" id="PF01370"/>
    </source>
</evidence>
<dbReference type="InterPro" id="IPR001509">
    <property type="entry name" value="Epimerase_deHydtase"/>
</dbReference>
<comment type="caution">
    <text evidence="2">The sequence shown here is derived from an EMBL/GenBank/DDBJ whole genome shotgun (WGS) entry which is preliminary data.</text>
</comment>
<accession>A0A844FZQ2</accession>
<name>A0A844FZQ2_9BACT</name>
<evidence type="ECO:0000313" key="3">
    <source>
        <dbReference type="Proteomes" id="UP000435649"/>
    </source>
</evidence>
<dbReference type="Gene3D" id="3.40.50.720">
    <property type="entry name" value="NAD(P)-binding Rossmann-like Domain"/>
    <property type="match status" value="1"/>
</dbReference>
<keyword evidence="3" id="KW-1185">Reference proteome</keyword>
<proteinExistence type="predicted"/>
<organism evidence="2 3">
    <name type="scientific">Victivallis lenta</name>
    <dbReference type="NCBI Taxonomy" id="2606640"/>
    <lineage>
        <taxon>Bacteria</taxon>
        <taxon>Pseudomonadati</taxon>
        <taxon>Lentisphaerota</taxon>
        <taxon>Lentisphaeria</taxon>
        <taxon>Victivallales</taxon>
        <taxon>Victivallaceae</taxon>
        <taxon>Victivallis</taxon>
    </lineage>
</organism>
<reference evidence="2 3" key="1">
    <citation type="submission" date="2019-08" db="EMBL/GenBank/DDBJ databases">
        <title>In-depth cultivation of the pig gut microbiome towards novel bacterial diversity and tailored functional studies.</title>
        <authorList>
            <person name="Wylensek D."/>
            <person name="Hitch T.C.A."/>
            <person name="Clavel T."/>
        </authorList>
    </citation>
    <scope>NUCLEOTIDE SEQUENCE [LARGE SCALE GENOMIC DNA]</scope>
    <source>
        <strain evidence="2 3">BBE-744-WT-12</strain>
    </source>
</reference>